<proteinExistence type="predicted"/>
<reference evidence="5 6" key="1">
    <citation type="journal article" date="2018" name="ISME J.">
        <title>A methanotrophic archaeon couples anaerobic oxidation of methane to Fe(III) reduction.</title>
        <authorList>
            <person name="Cai C."/>
            <person name="Leu A.O."/>
            <person name="Xie G.J."/>
            <person name="Guo J."/>
            <person name="Feng Y."/>
            <person name="Zhao J.X."/>
            <person name="Tyson G.W."/>
            <person name="Yuan Z."/>
            <person name="Hu S."/>
        </authorList>
    </citation>
    <scope>NUCLEOTIDE SEQUENCE [LARGE SCALE GENOMIC DNA]</scope>
    <source>
        <strain evidence="5">FeB_12</strain>
    </source>
</reference>
<evidence type="ECO:0000313" key="6">
    <source>
        <dbReference type="Proteomes" id="UP000250918"/>
    </source>
</evidence>
<dbReference type="AlphaFoldDB" id="A0A855X1K7"/>
<organism evidence="5 6">
    <name type="scientific">candidate division GN15 bacterium</name>
    <dbReference type="NCBI Taxonomy" id="2072418"/>
    <lineage>
        <taxon>Bacteria</taxon>
        <taxon>candidate division GN15</taxon>
    </lineage>
</organism>
<dbReference type="EMBL" id="PQAP01000125">
    <property type="protein sequence ID" value="PWB71117.1"/>
    <property type="molecule type" value="Genomic_DNA"/>
</dbReference>
<dbReference type="PANTHER" id="PTHR43464:SF19">
    <property type="entry name" value="UBIQUINONE BIOSYNTHESIS O-METHYLTRANSFERASE, MITOCHONDRIAL"/>
    <property type="match status" value="1"/>
</dbReference>
<evidence type="ECO:0000256" key="1">
    <source>
        <dbReference type="ARBA" id="ARBA00022603"/>
    </source>
</evidence>
<protein>
    <recommendedName>
        <fullName evidence="4">Methyltransferase domain-containing protein</fullName>
    </recommendedName>
</protein>
<sequence length="286" mass="32518">MARIAGTRKTPYNPAAAGRFWSQRLQSTDPLSAVLSYGAPKELNRLYDQWEREALARVLPTSLRRKRALDIGAGIGRISILLAKMGADVTSVDISHEMLRRLTRRARTANVGRRITVVQESSHEIPLSNTSCDIVTCLGLLEHLPDDVRAATIKEAARLVKRSGRIYVVVNNIDNPFLSRNYPLKRQRPDGYFVSLVGLDWLRSICRKCGLVLTVRAANPWYGLVHYHLYPYLKELVLSPQEFKQICSLALRLDTEDVLPPHARRLFASHFLVELRPRPRRTHPAR</sequence>
<dbReference type="InterPro" id="IPR041698">
    <property type="entry name" value="Methyltransf_25"/>
</dbReference>
<keyword evidence="2" id="KW-0808">Transferase</keyword>
<dbReference type="CDD" id="cd02440">
    <property type="entry name" value="AdoMet_MTases"/>
    <property type="match status" value="1"/>
</dbReference>
<dbReference type="PANTHER" id="PTHR43464">
    <property type="entry name" value="METHYLTRANSFERASE"/>
    <property type="match status" value="1"/>
</dbReference>
<evidence type="ECO:0000259" key="4">
    <source>
        <dbReference type="Pfam" id="PF13649"/>
    </source>
</evidence>
<dbReference type="Pfam" id="PF13649">
    <property type="entry name" value="Methyltransf_25"/>
    <property type="match status" value="1"/>
</dbReference>
<accession>A0A855X1K7</accession>
<comment type="caution">
    <text evidence="5">The sequence shown here is derived from an EMBL/GenBank/DDBJ whole genome shotgun (WGS) entry which is preliminary data.</text>
</comment>
<evidence type="ECO:0000256" key="3">
    <source>
        <dbReference type="ARBA" id="ARBA00022691"/>
    </source>
</evidence>
<dbReference type="InterPro" id="IPR029063">
    <property type="entry name" value="SAM-dependent_MTases_sf"/>
</dbReference>
<keyword evidence="1" id="KW-0489">Methyltransferase</keyword>
<keyword evidence="3" id="KW-0949">S-adenosyl-L-methionine</keyword>
<dbReference type="Gene3D" id="3.40.50.150">
    <property type="entry name" value="Vaccinia Virus protein VP39"/>
    <property type="match status" value="1"/>
</dbReference>
<evidence type="ECO:0000256" key="2">
    <source>
        <dbReference type="ARBA" id="ARBA00022679"/>
    </source>
</evidence>
<gene>
    <name evidence="5" type="ORF">C3F09_08280</name>
</gene>
<name>A0A855X1K7_9BACT</name>
<feature type="domain" description="Methyltransferase" evidence="4">
    <location>
        <begin position="69"/>
        <end position="164"/>
    </location>
</feature>
<dbReference type="Proteomes" id="UP000250918">
    <property type="component" value="Unassembled WGS sequence"/>
</dbReference>
<dbReference type="SUPFAM" id="SSF53335">
    <property type="entry name" value="S-adenosyl-L-methionine-dependent methyltransferases"/>
    <property type="match status" value="1"/>
</dbReference>
<evidence type="ECO:0000313" key="5">
    <source>
        <dbReference type="EMBL" id="PWB71117.1"/>
    </source>
</evidence>
<dbReference type="GO" id="GO:0032259">
    <property type="term" value="P:methylation"/>
    <property type="evidence" value="ECO:0007669"/>
    <property type="project" value="UniProtKB-KW"/>
</dbReference>
<dbReference type="GO" id="GO:0008168">
    <property type="term" value="F:methyltransferase activity"/>
    <property type="evidence" value="ECO:0007669"/>
    <property type="project" value="UniProtKB-KW"/>
</dbReference>